<dbReference type="GO" id="GO:0051539">
    <property type="term" value="F:4 iron, 4 sulfur cluster binding"/>
    <property type="evidence" value="ECO:0007669"/>
    <property type="project" value="UniProtKB-KW"/>
</dbReference>
<keyword evidence="1" id="KW-0813">Transport</keyword>
<keyword evidence="6" id="KW-0408">Iron</keyword>
<comment type="caution">
    <text evidence="9">The sequence shown here is derived from an EMBL/GenBank/DDBJ whole genome shotgun (WGS) entry which is preliminary data.</text>
</comment>
<proteinExistence type="predicted"/>
<dbReference type="PROSITE" id="PS00198">
    <property type="entry name" value="4FE4S_FER_1"/>
    <property type="match status" value="1"/>
</dbReference>
<feature type="domain" description="4Fe-4S ferredoxin-type" evidence="8">
    <location>
        <begin position="4"/>
        <end position="33"/>
    </location>
</feature>
<dbReference type="OrthoDB" id="9804603at2"/>
<sequence length="67" mass="7156">MVKRKAQVNQNDCVACGACQKVCPKSALSIHRGCYALVDENLCVGCGLCTKVCPTNAIDVIKKEVTL</sequence>
<evidence type="ECO:0000256" key="2">
    <source>
        <dbReference type="ARBA" id="ARBA00022485"/>
    </source>
</evidence>
<keyword evidence="3" id="KW-0479">Metal-binding</keyword>
<organism evidence="9 10">
    <name type="scientific">Robinsoniella peoriensis</name>
    <dbReference type="NCBI Taxonomy" id="180332"/>
    <lineage>
        <taxon>Bacteria</taxon>
        <taxon>Bacillati</taxon>
        <taxon>Bacillota</taxon>
        <taxon>Clostridia</taxon>
        <taxon>Lachnospirales</taxon>
        <taxon>Lachnospiraceae</taxon>
        <taxon>Robinsoniella</taxon>
    </lineage>
</organism>
<keyword evidence="7" id="KW-0411">Iron-sulfur</keyword>
<dbReference type="EMBL" id="QGQD01000007">
    <property type="protein sequence ID" value="TLD02690.1"/>
    <property type="molecule type" value="Genomic_DNA"/>
</dbReference>
<keyword evidence="5" id="KW-0249">Electron transport</keyword>
<accession>A0A4U8QC68</accession>
<dbReference type="InterPro" id="IPR017896">
    <property type="entry name" value="4Fe4S_Fe-S-bd"/>
</dbReference>
<evidence type="ECO:0000313" key="9">
    <source>
        <dbReference type="EMBL" id="TLD02690.1"/>
    </source>
</evidence>
<dbReference type="InterPro" id="IPR050572">
    <property type="entry name" value="Fe-S_Ferredoxin"/>
</dbReference>
<keyword evidence="4" id="KW-0677">Repeat</keyword>
<dbReference type="PANTHER" id="PTHR43687:SF6">
    <property type="entry name" value="L-ASPARTATE SEMIALDEHYDE SULFURTRANSFERASE IRON-SULFUR SUBUNIT"/>
    <property type="match status" value="1"/>
</dbReference>
<keyword evidence="2" id="KW-0004">4Fe-4S</keyword>
<dbReference type="Pfam" id="PF14697">
    <property type="entry name" value="Fer4_21"/>
    <property type="match status" value="1"/>
</dbReference>
<evidence type="ECO:0000256" key="7">
    <source>
        <dbReference type="ARBA" id="ARBA00023014"/>
    </source>
</evidence>
<dbReference type="Proteomes" id="UP000306509">
    <property type="component" value="Unassembled WGS sequence"/>
</dbReference>
<dbReference type="PANTHER" id="PTHR43687">
    <property type="entry name" value="ADENYLYLSULFATE REDUCTASE, BETA SUBUNIT"/>
    <property type="match status" value="1"/>
</dbReference>
<dbReference type="Gene3D" id="3.30.70.20">
    <property type="match status" value="2"/>
</dbReference>
<evidence type="ECO:0000256" key="6">
    <source>
        <dbReference type="ARBA" id="ARBA00023004"/>
    </source>
</evidence>
<dbReference type="RefSeq" id="WP_027293208.1">
    <property type="nucleotide sequence ID" value="NZ_CABMJZ010000133.1"/>
</dbReference>
<gene>
    <name evidence="9" type="ORF">DSM106044_00425</name>
</gene>
<protein>
    <submittedName>
        <fullName evidence="9">Ferredoxin</fullName>
    </submittedName>
</protein>
<name>A0A4U8QC68_9FIRM</name>
<dbReference type="AlphaFoldDB" id="A0A4U8QC68"/>
<feature type="domain" description="4Fe-4S ferredoxin-type" evidence="8">
    <location>
        <begin position="34"/>
        <end position="63"/>
    </location>
</feature>
<keyword evidence="10" id="KW-1185">Reference proteome</keyword>
<dbReference type="InterPro" id="IPR017900">
    <property type="entry name" value="4Fe4S_Fe_S_CS"/>
</dbReference>
<dbReference type="PROSITE" id="PS51379">
    <property type="entry name" value="4FE4S_FER_2"/>
    <property type="match status" value="2"/>
</dbReference>
<evidence type="ECO:0000259" key="8">
    <source>
        <dbReference type="PROSITE" id="PS51379"/>
    </source>
</evidence>
<evidence type="ECO:0000313" key="10">
    <source>
        <dbReference type="Proteomes" id="UP000306509"/>
    </source>
</evidence>
<dbReference type="GO" id="GO:0046872">
    <property type="term" value="F:metal ion binding"/>
    <property type="evidence" value="ECO:0007669"/>
    <property type="project" value="UniProtKB-KW"/>
</dbReference>
<evidence type="ECO:0000256" key="4">
    <source>
        <dbReference type="ARBA" id="ARBA00022737"/>
    </source>
</evidence>
<reference evidence="9 10" key="1">
    <citation type="journal article" date="2019" name="Anaerobe">
        <title>Detection of Robinsoniella peoriensis in multiple bone samples of a trauma patient.</title>
        <authorList>
            <person name="Schrottner P."/>
            <person name="Hartwich K."/>
            <person name="Bunk B."/>
            <person name="Schober I."/>
            <person name="Helbig S."/>
            <person name="Rudolph W.W."/>
            <person name="Gunzer F."/>
        </authorList>
    </citation>
    <scope>NUCLEOTIDE SEQUENCE [LARGE SCALE GENOMIC DNA]</scope>
    <source>
        <strain evidence="9 10">DSM 106044</strain>
    </source>
</reference>
<dbReference type="SUPFAM" id="SSF54862">
    <property type="entry name" value="4Fe-4S ferredoxins"/>
    <property type="match status" value="1"/>
</dbReference>
<evidence type="ECO:0000256" key="5">
    <source>
        <dbReference type="ARBA" id="ARBA00022982"/>
    </source>
</evidence>
<dbReference type="STRING" id="180332.GCA_000797495_01494"/>
<evidence type="ECO:0000256" key="3">
    <source>
        <dbReference type="ARBA" id="ARBA00022723"/>
    </source>
</evidence>
<evidence type="ECO:0000256" key="1">
    <source>
        <dbReference type="ARBA" id="ARBA00022448"/>
    </source>
</evidence>